<feature type="binding site" evidence="11">
    <location>
        <position position="235"/>
    </location>
    <ligand>
        <name>ATP</name>
        <dbReference type="ChEBI" id="CHEBI:30616"/>
    </ligand>
</feature>
<dbReference type="InterPro" id="IPR003379">
    <property type="entry name" value="Carboxylase_cons_dom"/>
</dbReference>
<dbReference type="PANTHER" id="PTHR43778:SF2">
    <property type="entry name" value="PYRUVATE CARBOXYLASE, MITOCHONDRIAL"/>
    <property type="match status" value="1"/>
</dbReference>
<feature type="binding site" evidence="12">
    <location>
        <position position="536"/>
    </location>
    <ligand>
        <name>Mn(2+)</name>
        <dbReference type="ChEBI" id="CHEBI:29035"/>
    </ligand>
</feature>
<dbReference type="PROSITE" id="PS00867">
    <property type="entry name" value="CPSASE_2"/>
    <property type="match status" value="1"/>
</dbReference>
<dbReference type="CDD" id="cd06850">
    <property type="entry name" value="biotinyl_domain"/>
    <property type="match status" value="1"/>
</dbReference>
<dbReference type="SMART" id="SM00878">
    <property type="entry name" value="Biotin_carb_C"/>
    <property type="match status" value="1"/>
</dbReference>
<dbReference type="InterPro" id="IPR016185">
    <property type="entry name" value="PreATP-grasp_dom_sf"/>
</dbReference>
<dbReference type="SUPFAM" id="SSF56059">
    <property type="entry name" value="Glutathione synthetase ATP-binding domain-like"/>
    <property type="match status" value="1"/>
</dbReference>
<evidence type="ECO:0000256" key="2">
    <source>
        <dbReference type="ARBA" id="ARBA00013057"/>
    </source>
</evidence>
<evidence type="ECO:0000256" key="8">
    <source>
        <dbReference type="ARBA" id="ARBA00023267"/>
    </source>
</evidence>
<dbReference type="SUPFAM" id="SSF51569">
    <property type="entry name" value="Aldolase"/>
    <property type="match status" value="1"/>
</dbReference>
<dbReference type="InterPro" id="IPR011053">
    <property type="entry name" value="Single_hybrid_motif"/>
</dbReference>
<dbReference type="PIRSF" id="PIRSF001594">
    <property type="entry name" value="Pyruv_carbox"/>
    <property type="match status" value="1"/>
</dbReference>
<dbReference type="Gene3D" id="3.30.470.20">
    <property type="entry name" value="ATP-grasp fold, B domain"/>
    <property type="match status" value="1"/>
</dbReference>
<feature type="modified residue" description="N6-biotinyllysine" evidence="13">
    <location>
        <position position="1105"/>
    </location>
</feature>
<organism evidence="18 19">
    <name type="scientific">Vagococcus allomyrinae</name>
    <dbReference type="NCBI Taxonomy" id="2794353"/>
    <lineage>
        <taxon>Bacteria</taxon>
        <taxon>Bacillati</taxon>
        <taxon>Bacillota</taxon>
        <taxon>Bacilli</taxon>
        <taxon>Lactobacillales</taxon>
        <taxon>Enterococcaceae</taxon>
        <taxon>Vagococcus</taxon>
    </lineage>
</organism>
<feature type="binding site" evidence="11">
    <location>
        <position position="116"/>
    </location>
    <ligand>
        <name>ATP</name>
        <dbReference type="ChEBI" id="CHEBI:30616"/>
    </ligand>
</feature>
<feature type="binding site" evidence="11">
    <location>
        <position position="869"/>
    </location>
    <ligand>
        <name>substrate</name>
    </ligand>
</feature>
<dbReference type="RefSeq" id="WP_209527294.1">
    <property type="nucleotide sequence ID" value="NZ_JAEEGA010000006.1"/>
</dbReference>
<dbReference type="Pfam" id="PF00682">
    <property type="entry name" value="HMGL-like"/>
    <property type="match status" value="1"/>
</dbReference>
<feature type="domain" description="Biotin carboxylation" evidence="16">
    <location>
        <begin position="1"/>
        <end position="451"/>
    </location>
</feature>
<dbReference type="Pfam" id="PF02786">
    <property type="entry name" value="CPSase_L_D2"/>
    <property type="match status" value="1"/>
</dbReference>
<feature type="domain" description="Pyruvate carboxyltransferase" evidence="17">
    <location>
        <begin position="527"/>
        <end position="795"/>
    </location>
</feature>
<dbReference type="Gene3D" id="3.10.600.10">
    <property type="entry name" value="pyruvate carboxylase f1077a mutant domain"/>
    <property type="match status" value="1"/>
</dbReference>
<dbReference type="PROSITE" id="PS50968">
    <property type="entry name" value="BIOTINYL_LIPOYL"/>
    <property type="match status" value="1"/>
</dbReference>
<dbReference type="NCBIfam" id="NF006761">
    <property type="entry name" value="PRK09282.1"/>
    <property type="match status" value="1"/>
</dbReference>
<dbReference type="EC" id="6.4.1.1" evidence="2 9"/>
<evidence type="ECO:0000256" key="7">
    <source>
        <dbReference type="ARBA" id="ARBA00023211"/>
    </source>
</evidence>
<protein>
    <recommendedName>
        <fullName evidence="2 9">Pyruvate carboxylase</fullName>
        <ecNumber evidence="2 9">6.4.1.1</ecNumber>
    </recommendedName>
</protein>
<dbReference type="InterPro" id="IPR011761">
    <property type="entry name" value="ATP-grasp"/>
</dbReference>
<dbReference type="InterPro" id="IPR011054">
    <property type="entry name" value="Rudment_hybrid_motif"/>
</dbReference>
<dbReference type="Gene3D" id="3.20.20.70">
    <property type="entry name" value="Aldolase class I"/>
    <property type="match status" value="1"/>
</dbReference>
<dbReference type="SUPFAM" id="SSF51246">
    <property type="entry name" value="Rudiment single hybrid motif"/>
    <property type="match status" value="1"/>
</dbReference>
<evidence type="ECO:0000256" key="11">
    <source>
        <dbReference type="PIRSR" id="PIRSR001594-2"/>
    </source>
</evidence>
<dbReference type="InterPro" id="IPR055268">
    <property type="entry name" value="PCB-like"/>
</dbReference>
<evidence type="ECO:0000259" key="16">
    <source>
        <dbReference type="PROSITE" id="PS50979"/>
    </source>
</evidence>
<gene>
    <name evidence="18" type="ORF">I6N95_10270</name>
</gene>
<reference evidence="18" key="1">
    <citation type="submission" date="2020-12" db="EMBL/GenBank/DDBJ databases">
        <title>Vagococcus allomyrinae sp. nov. and Enterococcus lavae sp. nov., isolated from the larvae of Allomyrina dichotoma.</title>
        <authorList>
            <person name="Lee S.D."/>
        </authorList>
    </citation>
    <scope>NUCLEOTIDE SEQUENCE</scope>
    <source>
        <strain evidence="18">BWB3-3</strain>
    </source>
</reference>
<sequence length="1141" mass="126644">MEKVLVANRGEIAIRVFRACTELNIRTVGIYAEEDEGSMHRFKADEAYQVGKGKKPIDAYLDIEGILEVAKESGADAIHPGYGFLSENLQFAKRCEEEGIIFIGPSTHHLDIFGDKIKAKEAAIAAGISSIPGTDGPVSSVEDVLAFGDEFGYPVMIKAALGGGGRGMRVAHSAAEAKDGYERAKSEAKAAFGSDEVYVEKYISNPKHIEVQILGDTHGNVIHLFERDCSVQRRHQKVVEVAPCVAMTDAFRERICGAAVQLMKHVGYINAGTVEFLVEGDNFYFIEVNPRVQVEHTITELVTDIDIVVSQILIADGQDIHKDIMIPQQQDIQLRGTAIQCRITTEDPLNDFMPDTGTIDTYRSPGGLGVRLDIGNAYVGSSVTPYFDSLLVKVCTFGTDFEKSVNRMNRALKEFRIRGVKTNVAFLFNVINHPRFKSGQAETTFIDNTPELFDFPELRDAGNKTLKYIGEVTVNGFPGVGKEVKQFFDKPKLPTNLVKKELITAKNILDSEGADGVVKWIERQENVLLTDTTFRDAHQSLLATRVRTRDINKIARYTEEAIPELFSSEMWGGATFDVAYRFLSEDPWVRLRKLREKMPNTLLQMLFRGSNAVGYQNYPDNVIEEFIKESARQGIDVFRIFDSLNWLPQMEKSIQYVRDSGKIAEAAICYTGDINDPSRAKYNVQYYKDMALELQRLGAHIIAIKDMAGLLKPQAAYRLISELKATVDVPIHLHTHDTSGNGIITYSAATKAGVDIVDVAISAMSSSTSQPSISSLYYALVNGERTPDINIDNVQKLNHYWESARAFYHSFENGISAPQTEVYSHEMPGGQYSNLQQQAKAVGLGEKWEDVKKMYATVNQMFGDIVKVTPSSKVVGDMALFMVQNELTEEDVYEKGEDLNFPESVVSLFKGDLGQPTGGFPEKLKALVLKGKPSIEVRPGSLAAPVNFEEVKAELAALIGAEPSHEDVLSYLMYPQVFLDYTKMHNEFGNVTLLDTPTFFYGMRPNETVHLEIEKGKTLIITLDQIGEPNLEGKRILFFTFNGQRREIIVKDSNIKSLVTLKQKAEPTKREHVGATMSGSVLEVLVKSGDKVQKGDPLLVTEAMKMETTIQAPFEGTVMTVHVSNGEPILSGDLLVEMAAK</sequence>
<proteinExistence type="predicted"/>
<evidence type="ECO:0000259" key="17">
    <source>
        <dbReference type="PROSITE" id="PS50991"/>
    </source>
</evidence>
<dbReference type="GO" id="GO:0046872">
    <property type="term" value="F:metal ion binding"/>
    <property type="evidence" value="ECO:0007669"/>
    <property type="project" value="UniProtKB-KW"/>
</dbReference>
<accession>A0A940P4G4</accession>
<evidence type="ECO:0000313" key="18">
    <source>
        <dbReference type="EMBL" id="MBP1041389.1"/>
    </source>
</evidence>
<feature type="domain" description="Lipoyl-binding" evidence="14">
    <location>
        <begin position="1070"/>
        <end position="1139"/>
    </location>
</feature>
<dbReference type="GO" id="GO:0005737">
    <property type="term" value="C:cytoplasm"/>
    <property type="evidence" value="ECO:0007669"/>
    <property type="project" value="TreeGrafter"/>
</dbReference>
<keyword evidence="5 9" id="KW-0547">Nucleotide-binding</keyword>
<evidence type="ECO:0000313" key="19">
    <source>
        <dbReference type="Proteomes" id="UP000674938"/>
    </source>
</evidence>
<dbReference type="NCBIfam" id="NF009554">
    <property type="entry name" value="PRK12999.1"/>
    <property type="match status" value="1"/>
</dbReference>
<dbReference type="GO" id="GO:0006094">
    <property type="term" value="P:gluconeogenesis"/>
    <property type="evidence" value="ECO:0007669"/>
    <property type="project" value="InterPro"/>
</dbReference>
<evidence type="ECO:0000256" key="5">
    <source>
        <dbReference type="ARBA" id="ARBA00022741"/>
    </source>
</evidence>
<feature type="binding site" evidence="12">
    <location>
        <position position="736"/>
    </location>
    <ligand>
        <name>Mn(2+)</name>
        <dbReference type="ChEBI" id="CHEBI:29035"/>
    </ligand>
</feature>
<evidence type="ECO:0000259" key="14">
    <source>
        <dbReference type="PROSITE" id="PS50968"/>
    </source>
</evidence>
<feature type="domain" description="ATP-grasp" evidence="15">
    <location>
        <begin position="120"/>
        <end position="316"/>
    </location>
</feature>
<dbReference type="PROSITE" id="PS00866">
    <property type="entry name" value="CPSASE_1"/>
    <property type="match status" value="1"/>
</dbReference>
<dbReference type="Proteomes" id="UP000674938">
    <property type="component" value="Unassembled WGS sequence"/>
</dbReference>
<evidence type="ECO:0000256" key="12">
    <source>
        <dbReference type="PIRSR" id="PIRSR001594-3"/>
    </source>
</evidence>
<keyword evidence="18" id="KW-0670">Pyruvate</keyword>
<dbReference type="AlphaFoldDB" id="A0A940P4G4"/>
<dbReference type="FunFam" id="3.40.50.20:FF:000010">
    <property type="entry name" value="Propionyl-CoA carboxylase subunit alpha"/>
    <property type="match status" value="1"/>
</dbReference>
<dbReference type="SUPFAM" id="SSF52440">
    <property type="entry name" value="PreATP-grasp domain"/>
    <property type="match status" value="1"/>
</dbReference>
<dbReference type="FunFam" id="3.30.470.20:FF:000012">
    <property type="entry name" value="Pyruvate carboxylase"/>
    <property type="match status" value="1"/>
</dbReference>
<keyword evidence="19" id="KW-1185">Reference proteome</keyword>
<dbReference type="InterPro" id="IPR000891">
    <property type="entry name" value="PYR_CT"/>
</dbReference>
<dbReference type="GO" id="GO:0005524">
    <property type="term" value="F:ATP binding"/>
    <property type="evidence" value="ECO:0007669"/>
    <property type="project" value="UniProtKB-UniRule"/>
</dbReference>
<name>A0A940P4G4_9ENTE</name>
<dbReference type="SUPFAM" id="SSF89000">
    <property type="entry name" value="post-HMGL domain-like"/>
    <property type="match status" value="1"/>
</dbReference>
<dbReference type="FunFam" id="3.30.1490.20:FF:000018">
    <property type="entry name" value="Biotin carboxylase"/>
    <property type="match status" value="1"/>
</dbReference>
<dbReference type="InterPro" id="IPR011764">
    <property type="entry name" value="Biotin_carboxylation_dom"/>
</dbReference>
<dbReference type="InterPro" id="IPR005479">
    <property type="entry name" value="CPAse_ATP-bd"/>
</dbReference>
<dbReference type="SUPFAM" id="SSF51230">
    <property type="entry name" value="Single hybrid motif"/>
    <property type="match status" value="1"/>
</dbReference>
<evidence type="ECO:0000256" key="10">
    <source>
        <dbReference type="PIRSR" id="PIRSR001594-1"/>
    </source>
</evidence>
<feature type="binding site" evidence="11">
    <location>
        <position position="200"/>
    </location>
    <ligand>
        <name>ATP</name>
        <dbReference type="ChEBI" id="CHEBI:30616"/>
    </ligand>
</feature>
<feature type="binding site" description="via carbamate group" evidence="12">
    <location>
        <position position="705"/>
    </location>
    <ligand>
        <name>Mn(2+)</name>
        <dbReference type="ChEBI" id="CHEBI:29035"/>
    </ligand>
</feature>
<feature type="binding site" evidence="11">
    <location>
        <position position="608"/>
    </location>
    <ligand>
        <name>substrate</name>
    </ligand>
</feature>
<dbReference type="InterPro" id="IPR000089">
    <property type="entry name" value="Biotin_lipoyl"/>
</dbReference>
<comment type="function">
    <text evidence="9">Catalyzes a 2-step reaction, involving the ATP-dependent carboxylation of the covalently attached biotin in the first step and the transfer of the carboxyl group to pyruvate in the second.</text>
</comment>
<dbReference type="InterPro" id="IPR005481">
    <property type="entry name" value="BC-like_N"/>
</dbReference>
<dbReference type="FunFam" id="2.40.50.100:FF:000003">
    <property type="entry name" value="Acetyl-CoA carboxylase biotin carboxyl carrier protein"/>
    <property type="match status" value="1"/>
</dbReference>
<comment type="caution">
    <text evidence="18">The sequence shown here is derived from an EMBL/GenBank/DDBJ whole genome shotgun (WGS) entry which is preliminary data.</text>
</comment>
<dbReference type="Gene3D" id="2.40.50.100">
    <property type="match status" value="1"/>
</dbReference>
<dbReference type="InterPro" id="IPR005482">
    <property type="entry name" value="Biotin_COase_C"/>
</dbReference>
<dbReference type="GO" id="GO:0004736">
    <property type="term" value="F:pyruvate carboxylase activity"/>
    <property type="evidence" value="ECO:0007669"/>
    <property type="project" value="UniProtKB-EC"/>
</dbReference>
<evidence type="ECO:0000256" key="1">
    <source>
        <dbReference type="ARBA" id="ARBA00001953"/>
    </source>
</evidence>
<dbReference type="PANTHER" id="PTHR43778">
    <property type="entry name" value="PYRUVATE CARBOXYLASE"/>
    <property type="match status" value="1"/>
</dbReference>
<dbReference type="InterPro" id="IPR013785">
    <property type="entry name" value="Aldolase_TIM"/>
</dbReference>
<dbReference type="FunFam" id="3.20.20.70:FF:000033">
    <property type="entry name" value="Pyruvate carboxylase"/>
    <property type="match status" value="1"/>
</dbReference>
<dbReference type="CDD" id="cd07937">
    <property type="entry name" value="DRE_TIM_PC_TC_5S"/>
    <property type="match status" value="1"/>
</dbReference>
<evidence type="ECO:0000259" key="15">
    <source>
        <dbReference type="PROSITE" id="PS50975"/>
    </source>
</evidence>
<comment type="catalytic activity">
    <reaction evidence="9">
        <text>hydrogencarbonate + pyruvate + ATP = oxaloacetate + ADP + phosphate + H(+)</text>
        <dbReference type="Rhea" id="RHEA:20844"/>
        <dbReference type="ChEBI" id="CHEBI:15361"/>
        <dbReference type="ChEBI" id="CHEBI:15378"/>
        <dbReference type="ChEBI" id="CHEBI:16452"/>
        <dbReference type="ChEBI" id="CHEBI:17544"/>
        <dbReference type="ChEBI" id="CHEBI:30616"/>
        <dbReference type="ChEBI" id="CHEBI:43474"/>
        <dbReference type="ChEBI" id="CHEBI:456216"/>
        <dbReference type="EC" id="6.4.1.1"/>
    </reaction>
</comment>
<evidence type="ECO:0000256" key="9">
    <source>
        <dbReference type="PIRNR" id="PIRNR001594"/>
    </source>
</evidence>
<keyword evidence="8 9" id="KW-0092">Biotin</keyword>
<dbReference type="PROSITE" id="PS50991">
    <property type="entry name" value="PYR_CT"/>
    <property type="match status" value="1"/>
</dbReference>
<comment type="cofactor">
    <cofactor evidence="1 9">
        <name>biotin</name>
        <dbReference type="ChEBI" id="CHEBI:57586"/>
    </cofactor>
</comment>
<dbReference type="Pfam" id="PF02785">
    <property type="entry name" value="Biotin_carb_C"/>
    <property type="match status" value="1"/>
</dbReference>
<feature type="binding site" evidence="12">
    <location>
        <position position="734"/>
    </location>
    <ligand>
        <name>Mn(2+)</name>
        <dbReference type="ChEBI" id="CHEBI:29035"/>
    </ligand>
</feature>
<feature type="modified residue" description="N6-carboxylysine" evidence="13">
    <location>
        <position position="705"/>
    </location>
</feature>
<dbReference type="PROSITE" id="PS50975">
    <property type="entry name" value="ATP_GRASP"/>
    <property type="match status" value="1"/>
</dbReference>
<dbReference type="Pfam" id="PF00364">
    <property type="entry name" value="Biotin_lipoyl"/>
    <property type="match status" value="1"/>
</dbReference>
<keyword evidence="7" id="KW-0464">Manganese</keyword>
<dbReference type="InterPro" id="IPR005930">
    <property type="entry name" value="Pyruv_COase"/>
</dbReference>
<evidence type="ECO:0000256" key="13">
    <source>
        <dbReference type="PIRSR" id="PIRSR001594-4"/>
    </source>
</evidence>
<dbReference type="PROSITE" id="PS50979">
    <property type="entry name" value="BC"/>
    <property type="match status" value="1"/>
</dbReference>
<evidence type="ECO:0000256" key="3">
    <source>
        <dbReference type="ARBA" id="ARBA00022598"/>
    </source>
</evidence>
<feature type="active site" evidence="10">
    <location>
        <position position="291"/>
    </location>
</feature>
<keyword evidence="6 9" id="KW-0067">ATP-binding</keyword>
<keyword evidence="4 12" id="KW-0479">Metal-binding</keyword>
<keyword evidence="3 9" id="KW-0436">Ligase</keyword>
<dbReference type="Pfam" id="PF02436">
    <property type="entry name" value="PYC_OADA"/>
    <property type="match status" value="1"/>
</dbReference>
<dbReference type="EMBL" id="JAEEGA010000006">
    <property type="protein sequence ID" value="MBP1041389.1"/>
    <property type="molecule type" value="Genomic_DNA"/>
</dbReference>
<evidence type="ECO:0000256" key="6">
    <source>
        <dbReference type="ARBA" id="ARBA00022840"/>
    </source>
</evidence>
<dbReference type="NCBIfam" id="TIGR01235">
    <property type="entry name" value="pyruv_carbox"/>
    <property type="match status" value="1"/>
</dbReference>
<dbReference type="Pfam" id="PF00289">
    <property type="entry name" value="Biotin_carb_N"/>
    <property type="match status" value="1"/>
</dbReference>
<evidence type="ECO:0000256" key="4">
    <source>
        <dbReference type="ARBA" id="ARBA00022723"/>
    </source>
</evidence>